<accession>E8LHR6</accession>
<organism evidence="1 2">
    <name type="scientific">Succinatimonas hippei (strain DSM 22608 / JCM 16073 / KCTC 15190 / YIT 12066)</name>
    <dbReference type="NCBI Taxonomy" id="762983"/>
    <lineage>
        <taxon>Bacteria</taxon>
        <taxon>Pseudomonadati</taxon>
        <taxon>Pseudomonadota</taxon>
        <taxon>Gammaproteobacteria</taxon>
        <taxon>Aeromonadales</taxon>
        <taxon>Succinivibrionaceae</taxon>
        <taxon>Succinatimonas</taxon>
    </lineage>
</organism>
<proteinExistence type="predicted"/>
<dbReference type="HOGENOM" id="CLU_2453496_0_0_6"/>
<evidence type="ECO:0000313" key="1">
    <source>
        <dbReference type="EMBL" id="EFY07932.1"/>
    </source>
</evidence>
<gene>
    <name evidence="1" type="ORF">HMPREF9444_00198</name>
</gene>
<dbReference type="Proteomes" id="UP000018458">
    <property type="component" value="Unassembled WGS sequence"/>
</dbReference>
<protein>
    <submittedName>
        <fullName evidence="1">Uncharacterized protein</fullName>
    </submittedName>
</protein>
<reference evidence="1 2" key="1">
    <citation type="submission" date="2011-01" db="EMBL/GenBank/DDBJ databases">
        <authorList>
            <person name="Weinstock G."/>
            <person name="Sodergren E."/>
            <person name="Clifton S."/>
            <person name="Fulton L."/>
            <person name="Fulton B."/>
            <person name="Courtney L."/>
            <person name="Fronick C."/>
            <person name="Harrison M."/>
            <person name="Strong C."/>
            <person name="Farmer C."/>
            <person name="Delahaunty K."/>
            <person name="Markovic C."/>
            <person name="Hall O."/>
            <person name="Minx P."/>
            <person name="Tomlinson C."/>
            <person name="Mitreva M."/>
            <person name="Hou S."/>
            <person name="Chen J."/>
            <person name="Wollam A."/>
            <person name="Pepin K.H."/>
            <person name="Johnson M."/>
            <person name="Bhonagiri V."/>
            <person name="Zhang X."/>
            <person name="Suruliraj S."/>
            <person name="Warren W."/>
            <person name="Chinwalla A."/>
            <person name="Mardis E.R."/>
            <person name="Wilson R.K."/>
        </authorList>
    </citation>
    <scope>NUCLEOTIDE SEQUENCE [LARGE SCALE GENOMIC DNA]</scope>
    <source>
        <strain evidence="2">DSM 22608 / JCM 16073 / KCTC 15190 / YIT 12066</strain>
    </source>
</reference>
<dbReference type="AlphaFoldDB" id="E8LHR6"/>
<evidence type="ECO:0000313" key="2">
    <source>
        <dbReference type="Proteomes" id="UP000018458"/>
    </source>
</evidence>
<dbReference type="EMBL" id="AEVO01000008">
    <property type="protein sequence ID" value="EFY07932.1"/>
    <property type="molecule type" value="Genomic_DNA"/>
</dbReference>
<comment type="caution">
    <text evidence="1">The sequence shown here is derived from an EMBL/GenBank/DDBJ whole genome shotgun (WGS) entry which is preliminary data.</text>
</comment>
<dbReference type="RefSeq" id="WP_009142425.1">
    <property type="nucleotide sequence ID" value="NZ_GL830946.1"/>
</dbReference>
<keyword evidence="2" id="KW-1185">Reference proteome</keyword>
<name>E8LHR6_SUCHY</name>
<sequence>MDISAAEAVAALESMKISHLKGLKKANNNLYGCSNIDVLSAAVKHADGENVTLKELCDEILRACGLELLNSLDTASTIRRKLKFTLAMQ</sequence>
<dbReference type="STRING" id="762983.HMPREF9444_00198"/>